<dbReference type="InterPro" id="IPR025857">
    <property type="entry name" value="MacB_PCD"/>
</dbReference>
<comment type="similarity">
    <text evidence="6">Belongs to the ABC-4 integral membrane protein family.</text>
</comment>
<evidence type="ECO:0000256" key="2">
    <source>
        <dbReference type="ARBA" id="ARBA00022475"/>
    </source>
</evidence>
<organism evidence="10 11">
    <name type="scientific">Clostridium intestinale DSM 6191</name>
    <dbReference type="NCBI Taxonomy" id="1121320"/>
    <lineage>
        <taxon>Bacteria</taxon>
        <taxon>Bacillati</taxon>
        <taxon>Bacillota</taxon>
        <taxon>Clostridia</taxon>
        <taxon>Eubacteriales</taxon>
        <taxon>Clostridiaceae</taxon>
        <taxon>Clostridium</taxon>
    </lineage>
</organism>
<evidence type="ECO:0000259" key="9">
    <source>
        <dbReference type="Pfam" id="PF12704"/>
    </source>
</evidence>
<comment type="subcellular location">
    <subcellularLocation>
        <location evidence="1">Cell membrane</location>
        <topology evidence="1">Multi-pass membrane protein</topology>
    </subcellularLocation>
</comment>
<gene>
    <name evidence="10" type="ORF">SAMN02745941_02229</name>
</gene>
<feature type="domain" description="ABC3 transporter permease C-terminal" evidence="8">
    <location>
        <begin position="279"/>
        <end position="392"/>
    </location>
</feature>
<evidence type="ECO:0000256" key="3">
    <source>
        <dbReference type="ARBA" id="ARBA00022692"/>
    </source>
</evidence>
<dbReference type="PANTHER" id="PTHR30572">
    <property type="entry name" value="MEMBRANE COMPONENT OF TRANSPORTER-RELATED"/>
    <property type="match status" value="1"/>
</dbReference>
<dbReference type="InterPro" id="IPR050250">
    <property type="entry name" value="Macrolide_Exporter_MacB"/>
</dbReference>
<dbReference type="EMBL" id="FQXU01000006">
    <property type="protein sequence ID" value="SHI14107.1"/>
    <property type="molecule type" value="Genomic_DNA"/>
</dbReference>
<reference evidence="10 11" key="1">
    <citation type="submission" date="2016-11" db="EMBL/GenBank/DDBJ databases">
        <authorList>
            <person name="Jaros S."/>
            <person name="Januszkiewicz K."/>
            <person name="Wedrychowicz H."/>
        </authorList>
    </citation>
    <scope>NUCLEOTIDE SEQUENCE [LARGE SCALE GENOMIC DNA]</scope>
    <source>
        <strain evidence="10 11">DSM 6191</strain>
    </source>
</reference>
<dbReference type="GO" id="GO:0005886">
    <property type="term" value="C:plasma membrane"/>
    <property type="evidence" value="ECO:0007669"/>
    <property type="project" value="UniProtKB-SubCell"/>
</dbReference>
<evidence type="ECO:0000256" key="6">
    <source>
        <dbReference type="ARBA" id="ARBA00038076"/>
    </source>
</evidence>
<protein>
    <submittedName>
        <fullName evidence="10">Putative ABC transport system permease protein</fullName>
    </submittedName>
</protein>
<evidence type="ECO:0000256" key="4">
    <source>
        <dbReference type="ARBA" id="ARBA00022989"/>
    </source>
</evidence>
<evidence type="ECO:0000259" key="8">
    <source>
        <dbReference type="Pfam" id="PF02687"/>
    </source>
</evidence>
<proteinExistence type="inferred from homology"/>
<evidence type="ECO:0000313" key="11">
    <source>
        <dbReference type="Proteomes" id="UP000184241"/>
    </source>
</evidence>
<evidence type="ECO:0000313" key="10">
    <source>
        <dbReference type="EMBL" id="SHI14107.1"/>
    </source>
</evidence>
<dbReference type="RefSeq" id="WP_073019443.1">
    <property type="nucleotide sequence ID" value="NZ_FQXU01000006.1"/>
</dbReference>
<keyword evidence="5 7" id="KW-0472">Membrane</keyword>
<evidence type="ECO:0000256" key="5">
    <source>
        <dbReference type="ARBA" id="ARBA00023136"/>
    </source>
</evidence>
<accession>A0A1M5YPU5</accession>
<feature type="transmembrane region" description="Helical" evidence="7">
    <location>
        <begin position="359"/>
        <end position="382"/>
    </location>
</feature>
<name>A0A1M5YPU5_9CLOT</name>
<sequence length="399" mass="42340">MNFIENFKMAIDSIKSNKMRSFLTMLGIIIGISSVIIILSLGAGGKNSIVGEFEKIGTNNVTVSVDTNKSVDGDNITLKDIEAVRTKVDTVKYVTPTVSQRGKVSSNDKKRDATINGANEDYALINNTNILYGRFFSENDVLNSKAVALIDENSAKELFGFSDVVGESVKIGAEGTSKSVTIIGVTESQNMGPQGSDRATIVTPITFVQNLYPTTSKIYSITVTSTSKDDVNDAANSAISILESRHNNSGKEVYKAQSMLDILSQVDNVLGIFTTFVAAVAGISLLVGGIGVMNIMLVSVTERTREIGIRKAIGATTKTILIQFLTESSIVSLIGGLIGMTLGYIGAELIGLAAGIAPSISIGMVLGVIIFSSSIGMFFGIYPAKKAANLDPIDALRYE</sequence>
<dbReference type="Proteomes" id="UP000184241">
    <property type="component" value="Unassembled WGS sequence"/>
</dbReference>
<dbReference type="PANTHER" id="PTHR30572:SF4">
    <property type="entry name" value="ABC TRANSPORTER PERMEASE YTRF"/>
    <property type="match status" value="1"/>
</dbReference>
<keyword evidence="2" id="KW-1003">Cell membrane</keyword>
<dbReference type="GO" id="GO:0022857">
    <property type="term" value="F:transmembrane transporter activity"/>
    <property type="evidence" value="ECO:0007669"/>
    <property type="project" value="TreeGrafter"/>
</dbReference>
<feature type="transmembrane region" description="Helical" evidence="7">
    <location>
        <begin position="21"/>
        <end position="43"/>
    </location>
</feature>
<dbReference type="Pfam" id="PF12704">
    <property type="entry name" value="MacB_PCD"/>
    <property type="match status" value="1"/>
</dbReference>
<evidence type="ECO:0000256" key="1">
    <source>
        <dbReference type="ARBA" id="ARBA00004651"/>
    </source>
</evidence>
<evidence type="ECO:0000256" key="7">
    <source>
        <dbReference type="SAM" id="Phobius"/>
    </source>
</evidence>
<keyword evidence="4 7" id="KW-1133">Transmembrane helix</keyword>
<dbReference type="AlphaFoldDB" id="A0A1M5YPU5"/>
<dbReference type="InterPro" id="IPR003838">
    <property type="entry name" value="ABC3_permease_C"/>
</dbReference>
<feature type="transmembrane region" description="Helical" evidence="7">
    <location>
        <begin position="269"/>
        <end position="299"/>
    </location>
</feature>
<feature type="transmembrane region" description="Helical" evidence="7">
    <location>
        <begin position="320"/>
        <end position="347"/>
    </location>
</feature>
<keyword evidence="3 7" id="KW-0812">Transmembrane</keyword>
<feature type="domain" description="MacB-like periplasmic core" evidence="9">
    <location>
        <begin position="21"/>
        <end position="237"/>
    </location>
</feature>
<dbReference type="Pfam" id="PF02687">
    <property type="entry name" value="FtsX"/>
    <property type="match status" value="1"/>
</dbReference>